<gene>
    <name evidence="1" type="ORF">NARC_180055</name>
</gene>
<reference evidence="1 2" key="1">
    <citation type="journal article" date="2019" name="Front. Microbiol.">
        <title>Ammonia Oxidation by the Arctic Terrestrial Thaumarchaeote Candidatus Nitrosocosmicus arcticus Is Stimulated by Increasing Temperatures.</title>
        <authorList>
            <person name="Alves R.J.E."/>
            <person name="Kerou M."/>
            <person name="Zappe A."/>
            <person name="Bittner R."/>
            <person name="Abby S.S."/>
            <person name="Schmidt H.A."/>
            <person name="Pfeifer K."/>
            <person name="Schleper C."/>
        </authorList>
    </citation>
    <scope>NUCLEOTIDE SEQUENCE [LARGE SCALE GENOMIC DNA]</scope>
    <source>
        <strain evidence="1 2">Kfb</strain>
    </source>
</reference>
<keyword evidence="2" id="KW-1185">Reference proteome</keyword>
<dbReference type="AlphaFoldDB" id="A0A557SRL3"/>
<evidence type="ECO:0000313" key="1">
    <source>
        <dbReference type="EMBL" id="TVP39244.1"/>
    </source>
</evidence>
<sequence>MISLLLEKIVFLYFLLILHKNYYKLFNIIIKMEIIFRGNVFKYNFLNNFHKKNG</sequence>
<accession>A0A557SRL3</accession>
<dbReference type="EMBL" id="VOAH01000018">
    <property type="protein sequence ID" value="TVP39244.1"/>
    <property type="molecule type" value="Genomic_DNA"/>
</dbReference>
<protein>
    <submittedName>
        <fullName evidence="1">Uncharacterized protein</fullName>
    </submittedName>
</protein>
<organism evidence="1 2">
    <name type="scientific">Candidatus Nitrosocosmicus arcticus</name>
    <dbReference type="NCBI Taxonomy" id="2035267"/>
    <lineage>
        <taxon>Archaea</taxon>
        <taxon>Nitrososphaerota</taxon>
        <taxon>Nitrososphaeria</taxon>
        <taxon>Nitrososphaerales</taxon>
        <taxon>Nitrososphaeraceae</taxon>
        <taxon>Candidatus Nitrosocosmicus</taxon>
    </lineage>
</organism>
<evidence type="ECO:0000313" key="2">
    <source>
        <dbReference type="Proteomes" id="UP000315289"/>
    </source>
</evidence>
<dbReference type="Proteomes" id="UP000315289">
    <property type="component" value="Unassembled WGS sequence"/>
</dbReference>
<comment type="caution">
    <text evidence="1">The sequence shown here is derived from an EMBL/GenBank/DDBJ whole genome shotgun (WGS) entry which is preliminary data.</text>
</comment>
<name>A0A557SRL3_9ARCH</name>
<proteinExistence type="predicted"/>